<dbReference type="CDD" id="cd00165">
    <property type="entry name" value="S4"/>
    <property type="match status" value="1"/>
</dbReference>
<evidence type="ECO:0000256" key="2">
    <source>
        <dbReference type="ARBA" id="ARBA00022730"/>
    </source>
</evidence>
<organism evidence="11">
    <name type="scientific">Mycoplasmopsis californica HAZ160_1</name>
    <dbReference type="NCBI Taxonomy" id="1397850"/>
    <lineage>
        <taxon>Bacteria</taxon>
        <taxon>Bacillati</taxon>
        <taxon>Mycoplasmatota</taxon>
        <taxon>Mycoplasmoidales</taxon>
        <taxon>Metamycoplasmataceae</taxon>
        <taxon>Mycoplasmopsis</taxon>
    </lineage>
</organism>
<evidence type="ECO:0000313" key="11">
    <source>
        <dbReference type="EMBL" id="BAP01144.1"/>
    </source>
</evidence>
<dbReference type="GO" id="GO:0019843">
    <property type="term" value="F:rRNA binding"/>
    <property type="evidence" value="ECO:0007669"/>
    <property type="project" value="UniProtKB-UniRule"/>
</dbReference>
<dbReference type="SUPFAM" id="SSF55174">
    <property type="entry name" value="Alpha-L RNA-binding motif"/>
    <property type="match status" value="1"/>
</dbReference>
<comment type="function">
    <text evidence="7">With S5 and S12 plays an important role in translational accuracy.</text>
</comment>
<dbReference type="PROSITE" id="PS00632">
    <property type="entry name" value="RIBOSOMAL_S4"/>
    <property type="match status" value="1"/>
</dbReference>
<dbReference type="InterPro" id="IPR002942">
    <property type="entry name" value="S4_RNA-bd"/>
</dbReference>
<name>A0AAT9F8Q6_9BACT</name>
<dbReference type="Pfam" id="PF00163">
    <property type="entry name" value="Ribosomal_S4"/>
    <property type="match status" value="1"/>
</dbReference>
<proteinExistence type="inferred from homology"/>
<evidence type="ECO:0000256" key="7">
    <source>
        <dbReference type="HAMAP-Rule" id="MF_01306"/>
    </source>
</evidence>
<reference evidence="11" key="2">
    <citation type="journal article" date="2014" name="Genome Announc.">
        <title>Complete Genome Sequence of Mycoplasma californicum Strain HAZ160_1 from Bovine Mastitic Milk in Japan.</title>
        <authorList>
            <person name="Hata E."/>
            <person name="Murakami K."/>
        </authorList>
    </citation>
    <scope>NUCLEOTIDE SEQUENCE</scope>
    <source>
        <strain evidence="11">HAZ160_1</strain>
    </source>
</reference>
<keyword evidence="2 7" id="KW-0699">rRNA-binding</keyword>
<evidence type="ECO:0000256" key="6">
    <source>
        <dbReference type="ARBA" id="ARBA00035254"/>
    </source>
</evidence>
<dbReference type="PANTHER" id="PTHR11831:SF4">
    <property type="entry name" value="SMALL RIBOSOMAL SUBUNIT PROTEIN US4M"/>
    <property type="match status" value="1"/>
</dbReference>
<evidence type="ECO:0000259" key="10">
    <source>
        <dbReference type="SMART" id="SM01390"/>
    </source>
</evidence>
<dbReference type="GO" id="GO:0015935">
    <property type="term" value="C:small ribosomal subunit"/>
    <property type="evidence" value="ECO:0007669"/>
    <property type="project" value="InterPro"/>
</dbReference>
<evidence type="ECO:0000256" key="3">
    <source>
        <dbReference type="ARBA" id="ARBA00022884"/>
    </source>
</evidence>
<protein>
    <recommendedName>
        <fullName evidence="6 7">Small ribosomal subunit protein uS4</fullName>
    </recommendedName>
</protein>
<dbReference type="Gene3D" id="1.10.1050.10">
    <property type="entry name" value="Ribosomal Protein S4 Delta 41, Chain A, domain 1"/>
    <property type="match status" value="1"/>
</dbReference>
<evidence type="ECO:0000259" key="9">
    <source>
        <dbReference type="SMART" id="SM00363"/>
    </source>
</evidence>
<dbReference type="FunFam" id="3.10.290.10:FF:000001">
    <property type="entry name" value="30S ribosomal protein S4"/>
    <property type="match status" value="1"/>
</dbReference>
<keyword evidence="5 7" id="KW-0687">Ribonucleoprotein</keyword>
<evidence type="ECO:0000256" key="5">
    <source>
        <dbReference type="ARBA" id="ARBA00023274"/>
    </source>
</evidence>
<keyword evidence="4 7" id="KW-0689">Ribosomal protein</keyword>
<dbReference type="InterPro" id="IPR022801">
    <property type="entry name" value="Ribosomal_uS4"/>
</dbReference>
<evidence type="ECO:0000256" key="4">
    <source>
        <dbReference type="ARBA" id="ARBA00022980"/>
    </source>
</evidence>
<comment type="function">
    <text evidence="7">One of the primary rRNA binding proteins, it binds directly to 16S rRNA where it nucleates assembly of the body of the 30S subunit.</text>
</comment>
<evidence type="ECO:0000256" key="1">
    <source>
        <dbReference type="ARBA" id="ARBA00007465"/>
    </source>
</evidence>
<dbReference type="NCBIfam" id="NF003717">
    <property type="entry name" value="PRK05327.1"/>
    <property type="match status" value="1"/>
</dbReference>
<dbReference type="GO" id="GO:0003735">
    <property type="term" value="F:structural constituent of ribosome"/>
    <property type="evidence" value="ECO:0007669"/>
    <property type="project" value="InterPro"/>
</dbReference>
<comment type="subunit">
    <text evidence="7">Part of the 30S ribosomal subunit. Contacts protein S5. The interaction surface between S4 and S5 is involved in control of translational fidelity.</text>
</comment>
<dbReference type="PANTHER" id="PTHR11831">
    <property type="entry name" value="30S 40S RIBOSOMAL PROTEIN"/>
    <property type="match status" value="1"/>
</dbReference>
<accession>A0AAT9F8Q6</accession>
<dbReference type="AlphaFoldDB" id="A0AAT9F8Q6"/>
<dbReference type="SMART" id="SM00363">
    <property type="entry name" value="S4"/>
    <property type="match status" value="1"/>
</dbReference>
<dbReference type="Gene3D" id="3.10.290.10">
    <property type="entry name" value="RNA-binding S4 domain"/>
    <property type="match status" value="1"/>
</dbReference>
<dbReference type="KEGG" id="mcm:MCAL160_0678"/>
<gene>
    <name evidence="7 11" type="primary">rpsD</name>
    <name evidence="11" type="ORF">MCAL160_0678</name>
</gene>
<dbReference type="InterPro" id="IPR005709">
    <property type="entry name" value="Ribosomal_uS4_bac-type"/>
</dbReference>
<dbReference type="InterPro" id="IPR018079">
    <property type="entry name" value="Ribosomal_uS4_CS"/>
</dbReference>
<dbReference type="Pfam" id="PF01479">
    <property type="entry name" value="S4"/>
    <property type="match status" value="1"/>
</dbReference>
<feature type="domain" description="RNA-binding S4" evidence="9">
    <location>
        <begin position="102"/>
        <end position="166"/>
    </location>
</feature>
<sequence>MMFYAERGKMRYTGPVFKQSRRYGFSILETGKEFSKGKKRTYAPGQHGNKRVKLSDYGLHLYEKQKVKFVYGLTEKQMKKFFERASKMKGVLGTNLIQLLESRLDNLVYRSGFANTRRQARQLVAHNHFVVDGKKANIPSMTIKVGQTITLKEKSQKNVQITANLEAKQTSAWISLKGFDAKFDRLPERSEVLPEIKENLVVEFYSK</sequence>
<dbReference type="GO" id="GO:0006412">
    <property type="term" value="P:translation"/>
    <property type="evidence" value="ECO:0007669"/>
    <property type="project" value="UniProtKB-UniRule"/>
</dbReference>
<evidence type="ECO:0000256" key="8">
    <source>
        <dbReference type="RuleBase" id="RU003699"/>
    </source>
</evidence>
<dbReference type="GO" id="GO:0042274">
    <property type="term" value="P:ribosomal small subunit biogenesis"/>
    <property type="evidence" value="ECO:0007669"/>
    <property type="project" value="TreeGrafter"/>
</dbReference>
<keyword evidence="3 7" id="KW-0694">RNA-binding</keyword>
<reference evidence="11" key="4">
    <citation type="submission" date="2024-06" db="EMBL/GenBank/DDBJ databases">
        <authorList>
            <consortium name="Mycoplasma californicum genome sequencing consortium"/>
            <person name="Hata E."/>
            <person name="Tanaka K."/>
            <person name="Tamamura Y."/>
        </authorList>
    </citation>
    <scope>NUCLEOTIDE SEQUENCE</scope>
    <source>
        <strain evidence="11">HAZ160_1</strain>
    </source>
</reference>
<dbReference type="HAMAP" id="MF_01306_B">
    <property type="entry name" value="Ribosomal_uS4_B"/>
    <property type="match status" value="1"/>
</dbReference>
<feature type="domain" description="Small ribosomal subunit protein uS4 N-terminal" evidence="10">
    <location>
        <begin position="11"/>
        <end position="101"/>
    </location>
</feature>
<dbReference type="InterPro" id="IPR036986">
    <property type="entry name" value="S4_RNA-bd_sf"/>
</dbReference>
<dbReference type="NCBIfam" id="TIGR01017">
    <property type="entry name" value="rpsD_bact"/>
    <property type="match status" value="1"/>
</dbReference>
<comment type="similarity">
    <text evidence="1 7 8">Belongs to the universal ribosomal protein uS4 family.</text>
</comment>
<dbReference type="PROSITE" id="PS50889">
    <property type="entry name" value="S4"/>
    <property type="match status" value="1"/>
</dbReference>
<reference evidence="11" key="3">
    <citation type="journal article" date="2019" name="Vet. Microbiol.">
        <title>Mutations associated with change of susceptibility to lincosamides and/or macrolides in field and laboratory-derived Mycoplasma californicum strains in Japan, and development of a rapid detection method for these mutations.</title>
        <authorList>
            <person name="Hata E."/>
            <person name="Nagai K."/>
            <person name="Murakami K."/>
        </authorList>
    </citation>
    <scope>NUCLEOTIDE SEQUENCE</scope>
    <source>
        <strain evidence="11">HAZ160_1</strain>
    </source>
</reference>
<reference evidence="11" key="1">
    <citation type="journal article" date="2014" name="Appl. Environ. Microbiol.">
        <title>Molecular Epidemiology of Cases of Mycoplasma californicum Infection in Japan.</title>
        <authorList>
            <person name="Hata E."/>
            <person name="Suzuki K."/>
            <person name="Hanyu H."/>
            <person name="Itoh M."/>
            <person name="Higuchi H."/>
            <person name="Kobayashi H."/>
        </authorList>
    </citation>
    <scope>NUCLEOTIDE SEQUENCE</scope>
    <source>
        <strain evidence="11">HAZ160_1</strain>
    </source>
</reference>
<dbReference type="InterPro" id="IPR001912">
    <property type="entry name" value="Ribosomal_uS4_N"/>
</dbReference>
<dbReference type="EMBL" id="AP013353">
    <property type="protein sequence ID" value="BAP01144.1"/>
    <property type="molecule type" value="Genomic_DNA"/>
</dbReference>
<dbReference type="SMART" id="SM01390">
    <property type="entry name" value="Ribosomal_S4"/>
    <property type="match status" value="1"/>
</dbReference>